<dbReference type="AlphaFoldDB" id="A0A543EAF0"/>
<dbReference type="EMBL" id="VFPE01000009">
    <property type="protein sequence ID" value="TQM18562.1"/>
    <property type="molecule type" value="Genomic_DNA"/>
</dbReference>
<keyword evidence="3" id="KW-1185">Reference proteome</keyword>
<feature type="transmembrane region" description="Helical" evidence="1">
    <location>
        <begin position="145"/>
        <end position="169"/>
    </location>
</feature>
<sequence length="171" mass="17807">MSEEDLGDETGTSPSLLPILMTEEAIYGLILVSGMIVVAGRGASFEVLVTVIVTVLVFYAAHVYAGAVARLAESRGKASPAGSLAFAARESSGLLVASVVPVVILFLGTSHVIPDVVANWAALIVNTILLAVLGWIAVGRWRPRFAARLLGALIAASFGVILILLKAFVTH</sequence>
<feature type="transmembrane region" description="Helical" evidence="1">
    <location>
        <begin position="49"/>
        <end position="72"/>
    </location>
</feature>
<evidence type="ECO:0000256" key="1">
    <source>
        <dbReference type="SAM" id="Phobius"/>
    </source>
</evidence>
<gene>
    <name evidence="2" type="ORF">FB391_3924</name>
</gene>
<protein>
    <submittedName>
        <fullName evidence="2">Uncharacterized protein</fullName>
    </submittedName>
</protein>
<proteinExistence type="predicted"/>
<feature type="transmembrane region" description="Helical" evidence="1">
    <location>
        <begin position="119"/>
        <end position="138"/>
    </location>
</feature>
<evidence type="ECO:0000313" key="2">
    <source>
        <dbReference type="EMBL" id="TQM18562.1"/>
    </source>
</evidence>
<accession>A0A543EAF0</accession>
<name>A0A543EAF0_9MICO</name>
<evidence type="ECO:0000313" key="3">
    <source>
        <dbReference type="Proteomes" id="UP000320235"/>
    </source>
</evidence>
<keyword evidence="1" id="KW-0812">Transmembrane</keyword>
<feature type="transmembrane region" description="Helical" evidence="1">
    <location>
        <begin position="93"/>
        <end position="113"/>
    </location>
</feature>
<comment type="caution">
    <text evidence="2">The sequence shown here is derived from an EMBL/GenBank/DDBJ whole genome shotgun (WGS) entry which is preliminary data.</text>
</comment>
<reference evidence="2 3" key="1">
    <citation type="submission" date="2019-06" db="EMBL/GenBank/DDBJ databases">
        <title>Sequencing the genomes of 1000 actinobacteria strains.</title>
        <authorList>
            <person name="Klenk H.-P."/>
        </authorList>
    </citation>
    <scope>NUCLEOTIDE SEQUENCE [LARGE SCALE GENOMIC DNA]</scope>
    <source>
        <strain evidence="2 3">DSM 105492</strain>
    </source>
</reference>
<dbReference type="Proteomes" id="UP000320235">
    <property type="component" value="Unassembled WGS sequence"/>
</dbReference>
<feature type="transmembrane region" description="Helical" evidence="1">
    <location>
        <begin position="25"/>
        <end position="43"/>
    </location>
</feature>
<organism evidence="2 3">
    <name type="scientific">Microbacterium kyungheense</name>
    <dbReference type="NCBI Taxonomy" id="1263636"/>
    <lineage>
        <taxon>Bacteria</taxon>
        <taxon>Bacillati</taxon>
        <taxon>Actinomycetota</taxon>
        <taxon>Actinomycetes</taxon>
        <taxon>Micrococcales</taxon>
        <taxon>Microbacteriaceae</taxon>
        <taxon>Microbacterium</taxon>
    </lineage>
</organism>
<dbReference type="OrthoDB" id="4827793at2"/>
<dbReference type="RefSeq" id="WP_141896836.1">
    <property type="nucleotide sequence ID" value="NZ_BAABLH010000006.1"/>
</dbReference>
<keyword evidence="1" id="KW-1133">Transmembrane helix</keyword>
<keyword evidence="1" id="KW-0472">Membrane</keyword>